<evidence type="ECO:0000313" key="2">
    <source>
        <dbReference type="EMBL" id="GHF13261.1"/>
    </source>
</evidence>
<accession>A0A919AM13</accession>
<proteinExistence type="predicted"/>
<name>A0A919AM13_9PROT</name>
<dbReference type="RefSeq" id="WP_191249886.1">
    <property type="nucleotide sequence ID" value="NZ_BNCI01000001.1"/>
</dbReference>
<dbReference type="GO" id="GO:0005506">
    <property type="term" value="F:iron ion binding"/>
    <property type="evidence" value="ECO:0007669"/>
    <property type="project" value="UniProtKB-ARBA"/>
</dbReference>
<dbReference type="PANTHER" id="PTHR20883">
    <property type="entry name" value="PHYTANOYL-COA DIOXYGENASE DOMAIN CONTAINING 1"/>
    <property type="match status" value="1"/>
</dbReference>
<dbReference type="EMBL" id="BNCI01000001">
    <property type="protein sequence ID" value="GHF13261.1"/>
    <property type="molecule type" value="Genomic_DNA"/>
</dbReference>
<reference evidence="2" key="1">
    <citation type="journal article" date="2014" name="Int. J. Syst. Evol. Microbiol.">
        <title>Complete genome sequence of Corynebacterium casei LMG S-19264T (=DSM 44701T), isolated from a smear-ripened cheese.</title>
        <authorList>
            <consortium name="US DOE Joint Genome Institute (JGI-PGF)"/>
            <person name="Walter F."/>
            <person name="Albersmeier A."/>
            <person name="Kalinowski J."/>
            <person name="Ruckert C."/>
        </authorList>
    </citation>
    <scope>NUCLEOTIDE SEQUENCE</scope>
    <source>
        <strain evidence="2">KCTC 42590</strain>
    </source>
</reference>
<dbReference type="PANTHER" id="PTHR20883:SF48">
    <property type="entry name" value="ECTOINE DIOXYGENASE"/>
    <property type="match status" value="1"/>
</dbReference>
<evidence type="ECO:0008006" key="4">
    <source>
        <dbReference type="Google" id="ProtNLM"/>
    </source>
</evidence>
<gene>
    <name evidence="2" type="ORF">GCM10017044_04050</name>
</gene>
<evidence type="ECO:0000313" key="3">
    <source>
        <dbReference type="Proteomes" id="UP000630923"/>
    </source>
</evidence>
<protein>
    <recommendedName>
        <fullName evidence="4">Phytanoyl-CoA dioxygenase</fullName>
    </recommendedName>
</protein>
<reference evidence="2" key="2">
    <citation type="submission" date="2020-09" db="EMBL/GenBank/DDBJ databases">
        <authorList>
            <person name="Sun Q."/>
            <person name="Kim S."/>
        </authorList>
    </citation>
    <scope>NUCLEOTIDE SEQUENCE</scope>
    <source>
        <strain evidence="2">KCTC 42590</strain>
    </source>
</reference>
<dbReference type="Proteomes" id="UP000630923">
    <property type="component" value="Unassembled WGS sequence"/>
</dbReference>
<dbReference type="Gene3D" id="2.60.120.620">
    <property type="entry name" value="q2cbj1_9rhob like domain"/>
    <property type="match status" value="1"/>
</dbReference>
<dbReference type="GO" id="GO:0016706">
    <property type="term" value="F:2-oxoglutarate-dependent dioxygenase activity"/>
    <property type="evidence" value="ECO:0007669"/>
    <property type="project" value="UniProtKB-ARBA"/>
</dbReference>
<keyword evidence="3" id="KW-1185">Reference proteome</keyword>
<dbReference type="InterPro" id="IPR008775">
    <property type="entry name" value="Phytyl_CoA_dOase-like"/>
</dbReference>
<sequence length="226" mass="25271">MQHSLTQFAKTGFEVIPDFLSKQQLEQAREILKPFSLDQGRGGVRNIHQSSAATLNLIKNLGFEAIARSYLGDTPHLVRSILFDKTARNNWTVAWHQDRTIAVSGMQELENWGPWTVKAGVIHVEPPRSVLESMITCRLHLDDTNTENGCLRMLAGSHNEGILTTEDIKELLKNNEPVELEVAAGALIVMRPLCLHASRKASNPSSRRILHLEFSSAELPSGIFWN</sequence>
<dbReference type="AlphaFoldDB" id="A0A919AM13"/>
<comment type="caution">
    <text evidence="2">The sequence shown here is derived from an EMBL/GenBank/DDBJ whole genome shotgun (WGS) entry which is preliminary data.</text>
</comment>
<dbReference type="Pfam" id="PF05721">
    <property type="entry name" value="PhyH"/>
    <property type="match status" value="1"/>
</dbReference>
<organism evidence="2 3">
    <name type="scientific">Kordiimonas sediminis</name>
    <dbReference type="NCBI Taxonomy" id="1735581"/>
    <lineage>
        <taxon>Bacteria</taxon>
        <taxon>Pseudomonadati</taxon>
        <taxon>Pseudomonadota</taxon>
        <taxon>Alphaproteobacteria</taxon>
        <taxon>Kordiimonadales</taxon>
        <taxon>Kordiimonadaceae</taxon>
        <taxon>Kordiimonas</taxon>
    </lineage>
</organism>
<dbReference type="SUPFAM" id="SSF51197">
    <property type="entry name" value="Clavaminate synthase-like"/>
    <property type="match status" value="1"/>
</dbReference>
<comment type="cofactor">
    <cofactor evidence="1">
        <name>Fe(2+)</name>
        <dbReference type="ChEBI" id="CHEBI:29033"/>
    </cofactor>
</comment>
<evidence type="ECO:0000256" key="1">
    <source>
        <dbReference type="ARBA" id="ARBA00001954"/>
    </source>
</evidence>